<keyword evidence="3 7" id="KW-0134">Cell wall</keyword>
<dbReference type="Proteomes" id="UP000772434">
    <property type="component" value="Unassembled WGS sequence"/>
</dbReference>
<comment type="subunit">
    <text evidence="6">Self-assembles to form functional amyloid fibrils called rodlets. Self-assembly into fibrillar rodlets occurs spontaneously at hydrophobic:hydrophilic interfaces and the rodlets further associate laterally to form amphipathic monolayers.</text>
</comment>
<dbReference type="CDD" id="cd23507">
    <property type="entry name" value="hydrophobin_I"/>
    <property type="match status" value="1"/>
</dbReference>
<feature type="signal peptide" evidence="7">
    <location>
        <begin position="1"/>
        <end position="23"/>
    </location>
</feature>
<evidence type="ECO:0000256" key="7">
    <source>
        <dbReference type="RuleBase" id="RU365009"/>
    </source>
</evidence>
<comment type="similarity">
    <text evidence="2 7">Belongs to the fungal hydrophobin family.</text>
</comment>
<dbReference type="GO" id="GO:0009277">
    <property type="term" value="C:fungal-type cell wall"/>
    <property type="evidence" value="ECO:0007669"/>
    <property type="project" value="InterPro"/>
</dbReference>
<dbReference type="EMBL" id="JADNRY010001276">
    <property type="protein sequence ID" value="KAF9018584.1"/>
    <property type="molecule type" value="Genomic_DNA"/>
</dbReference>
<proteinExistence type="inferred from homology"/>
<comment type="caution">
    <text evidence="8">The sequence shown here is derived from an EMBL/GenBank/DDBJ whole genome shotgun (WGS) entry which is preliminary data.</text>
</comment>
<evidence type="ECO:0000256" key="6">
    <source>
        <dbReference type="ARBA" id="ARBA00093546"/>
    </source>
</evidence>
<accession>A0A9P5TUV7</accession>
<name>A0A9P5TUV7_9AGAR</name>
<feature type="chain" id="PRO_5040539320" description="Hydrophobin" evidence="7">
    <location>
        <begin position="24"/>
        <end position="116"/>
    </location>
</feature>
<reference evidence="8" key="1">
    <citation type="submission" date="2020-11" db="EMBL/GenBank/DDBJ databases">
        <authorList>
            <consortium name="DOE Joint Genome Institute"/>
            <person name="Ahrendt S."/>
            <person name="Riley R."/>
            <person name="Andreopoulos W."/>
            <person name="Labutti K."/>
            <person name="Pangilinan J."/>
            <person name="Ruiz-Duenas F.J."/>
            <person name="Barrasa J.M."/>
            <person name="Sanchez-Garcia M."/>
            <person name="Camarero S."/>
            <person name="Miyauchi S."/>
            <person name="Serrano A."/>
            <person name="Linde D."/>
            <person name="Babiker R."/>
            <person name="Drula E."/>
            <person name="Ayuso-Fernandez I."/>
            <person name="Pacheco R."/>
            <person name="Padilla G."/>
            <person name="Ferreira P."/>
            <person name="Barriuso J."/>
            <person name="Kellner H."/>
            <person name="Castanera R."/>
            <person name="Alfaro M."/>
            <person name="Ramirez L."/>
            <person name="Pisabarro A.G."/>
            <person name="Kuo A."/>
            <person name="Tritt A."/>
            <person name="Lipzen A."/>
            <person name="He G."/>
            <person name="Yan M."/>
            <person name="Ng V."/>
            <person name="Cullen D."/>
            <person name="Martin F."/>
            <person name="Rosso M.-N."/>
            <person name="Henrissat B."/>
            <person name="Hibbett D."/>
            <person name="Martinez A.T."/>
            <person name="Grigoriev I.V."/>
        </authorList>
    </citation>
    <scope>NUCLEOTIDE SEQUENCE</scope>
    <source>
        <strain evidence="8">AH 40177</strain>
    </source>
</reference>
<dbReference type="OrthoDB" id="4225815at2759"/>
<keyword evidence="5 7" id="KW-1015">Disulfide bond</keyword>
<dbReference type="SMART" id="SM00075">
    <property type="entry name" value="HYDRO"/>
    <property type="match status" value="1"/>
</dbReference>
<dbReference type="InterPro" id="IPR001338">
    <property type="entry name" value="Class_I_Hydrophobin"/>
</dbReference>
<comment type="subcellular location">
    <subcellularLocation>
        <location evidence="1 7">Secreted</location>
        <location evidence="1 7">Cell wall</location>
    </subcellularLocation>
</comment>
<sequence>MQFKTSFITFALTTLSVITRGAADCNPAPEPASECTTGPIQCCETVECGTLPSVSTILSLLGIVLPDPDILIGFTCTPLSLFIGLHSFSCSSAQAVCCVDNEYSGLIAIDCVPVIL</sequence>
<evidence type="ECO:0000256" key="2">
    <source>
        <dbReference type="ARBA" id="ARBA00010446"/>
    </source>
</evidence>
<keyword evidence="4 7" id="KW-0964">Secreted</keyword>
<evidence type="ECO:0000256" key="3">
    <source>
        <dbReference type="ARBA" id="ARBA00022512"/>
    </source>
</evidence>
<protein>
    <recommendedName>
        <fullName evidence="7">Hydrophobin</fullName>
    </recommendedName>
</protein>
<dbReference type="Pfam" id="PF01185">
    <property type="entry name" value="Hydrophobin"/>
    <property type="match status" value="1"/>
</dbReference>
<dbReference type="AlphaFoldDB" id="A0A9P5TUV7"/>
<evidence type="ECO:0000256" key="4">
    <source>
        <dbReference type="ARBA" id="ARBA00022525"/>
    </source>
</evidence>
<gene>
    <name evidence="8" type="ORF">BDP27DRAFT_1472785</name>
</gene>
<evidence type="ECO:0000313" key="8">
    <source>
        <dbReference type="EMBL" id="KAF9018584.1"/>
    </source>
</evidence>
<keyword evidence="9" id="KW-1185">Reference proteome</keyword>
<dbReference type="GO" id="GO:0005199">
    <property type="term" value="F:structural constituent of cell wall"/>
    <property type="evidence" value="ECO:0007669"/>
    <property type="project" value="InterPro"/>
</dbReference>
<evidence type="ECO:0000313" key="9">
    <source>
        <dbReference type="Proteomes" id="UP000772434"/>
    </source>
</evidence>
<evidence type="ECO:0000256" key="5">
    <source>
        <dbReference type="ARBA" id="ARBA00023157"/>
    </source>
</evidence>
<organism evidence="8 9">
    <name type="scientific">Rhodocollybia butyracea</name>
    <dbReference type="NCBI Taxonomy" id="206335"/>
    <lineage>
        <taxon>Eukaryota</taxon>
        <taxon>Fungi</taxon>
        <taxon>Dikarya</taxon>
        <taxon>Basidiomycota</taxon>
        <taxon>Agaricomycotina</taxon>
        <taxon>Agaricomycetes</taxon>
        <taxon>Agaricomycetidae</taxon>
        <taxon>Agaricales</taxon>
        <taxon>Marasmiineae</taxon>
        <taxon>Omphalotaceae</taxon>
        <taxon>Rhodocollybia</taxon>
    </lineage>
</organism>
<keyword evidence="7" id="KW-0732">Signal</keyword>
<evidence type="ECO:0000256" key="1">
    <source>
        <dbReference type="ARBA" id="ARBA00004191"/>
    </source>
</evidence>